<feature type="transmembrane region" description="Helical" evidence="1">
    <location>
        <begin position="20"/>
        <end position="48"/>
    </location>
</feature>
<reference evidence="2 3" key="1">
    <citation type="submission" date="2011-04" db="EMBL/GenBank/DDBJ databases">
        <authorList>
            <person name="Muzny D."/>
            <person name="Qin X."/>
            <person name="Deng J."/>
            <person name="Jiang H."/>
            <person name="Liu Y."/>
            <person name="Qu J."/>
            <person name="Song X.-Z."/>
            <person name="Zhang L."/>
            <person name="Thornton R."/>
            <person name="Coyle M."/>
            <person name="Francisco L."/>
            <person name="Jackson L."/>
            <person name="Javaid M."/>
            <person name="Korchina V."/>
            <person name="Kovar C."/>
            <person name="Mata R."/>
            <person name="Mathew T."/>
            <person name="Ngo R."/>
            <person name="Nguyen L."/>
            <person name="Nguyen N."/>
            <person name="Okwuonu G."/>
            <person name="Ongeri F."/>
            <person name="Pham C."/>
            <person name="Simmons D."/>
            <person name="Wilczek-Boney K."/>
            <person name="Hale W."/>
            <person name="Jakkamsetti A."/>
            <person name="Pham P."/>
            <person name="Ruth R."/>
            <person name="San Lucas F."/>
            <person name="Warren J."/>
            <person name="Zhang J."/>
            <person name="Zhao Z."/>
            <person name="Zhou C."/>
            <person name="Zhu D."/>
            <person name="Lee S."/>
            <person name="Bess C."/>
            <person name="Blankenburg K."/>
            <person name="Forbes L."/>
            <person name="Fu Q."/>
            <person name="Gubbala S."/>
            <person name="Hirani K."/>
            <person name="Jayaseelan J.C."/>
            <person name="Lara F."/>
            <person name="Munidasa M."/>
            <person name="Palculict T."/>
            <person name="Patil S."/>
            <person name="Pu L.-L."/>
            <person name="Saada N."/>
            <person name="Tang L."/>
            <person name="Weissenberger G."/>
            <person name="Zhu Y."/>
            <person name="Hemphill L."/>
            <person name="Shang Y."/>
            <person name="Youmans B."/>
            <person name="Ayvaz T."/>
            <person name="Ross M."/>
            <person name="Santibanez J."/>
            <person name="Aqrawi P."/>
            <person name="Gross S."/>
            <person name="Joshi V."/>
            <person name="Fowler G."/>
            <person name="Nazareth L."/>
            <person name="Reid J."/>
            <person name="Worley K."/>
            <person name="Petrosino J."/>
            <person name="Highlander S."/>
            <person name="Gibbs R."/>
        </authorList>
    </citation>
    <scope>NUCLEOTIDE SEQUENCE [LARGE SCALE GENOMIC DNA]</scope>
    <source>
        <strain evidence="2 3">ATCC 700821</strain>
    </source>
</reference>
<dbReference type="AlphaFoldDB" id="F9DM55"/>
<evidence type="ECO:0000256" key="1">
    <source>
        <dbReference type="SAM" id="Phobius"/>
    </source>
</evidence>
<protein>
    <submittedName>
        <fullName evidence="2">Uncharacterized protein</fullName>
    </submittedName>
</protein>
<sequence>MFYYDVSTIQRYNNYIIIVLHWWFFACISMFYFLYTLSVVLLSSVLVAL</sequence>
<dbReference type="Proteomes" id="UP000004123">
    <property type="component" value="Unassembled WGS sequence"/>
</dbReference>
<keyword evidence="1" id="KW-0472">Membrane</keyword>
<gene>
    <name evidence="2" type="ORF">HMPREF9144_2747</name>
</gene>
<accession>F9DM55</accession>
<dbReference type="STRING" id="997353.HMPREF9144_2747"/>
<comment type="caution">
    <text evidence="2">The sequence shown here is derived from an EMBL/GenBank/DDBJ whole genome shotgun (WGS) entry which is preliminary data.</text>
</comment>
<name>F9DM55_9BACT</name>
<evidence type="ECO:0000313" key="3">
    <source>
        <dbReference type="Proteomes" id="UP000004123"/>
    </source>
</evidence>
<keyword evidence="1" id="KW-1133">Transmembrane helix</keyword>
<proteinExistence type="predicted"/>
<organism evidence="2 3">
    <name type="scientific">Prevotella pallens ATCC 700821</name>
    <dbReference type="NCBI Taxonomy" id="997353"/>
    <lineage>
        <taxon>Bacteria</taxon>
        <taxon>Pseudomonadati</taxon>
        <taxon>Bacteroidota</taxon>
        <taxon>Bacteroidia</taxon>
        <taxon>Bacteroidales</taxon>
        <taxon>Prevotellaceae</taxon>
        <taxon>Prevotella</taxon>
    </lineage>
</organism>
<dbReference type="EMBL" id="AFPY01000130">
    <property type="protein sequence ID" value="EGQ12351.1"/>
    <property type="molecule type" value="Genomic_DNA"/>
</dbReference>
<dbReference type="HOGENOM" id="CLU_3139256_0_0_10"/>
<keyword evidence="1" id="KW-0812">Transmembrane</keyword>
<evidence type="ECO:0000313" key="2">
    <source>
        <dbReference type="EMBL" id="EGQ12351.1"/>
    </source>
</evidence>